<reference evidence="1 2" key="1">
    <citation type="journal article" date="2019" name="Sci. Rep.">
        <title>A high-quality genome of Eragrostis curvula grass provides insights into Poaceae evolution and supports new strategies to enhance forage quality.</title>
        <authorList>
            <person name="Carballo J."/>
            <person name="Santos B.A.C.M."/>
            <person name="Zappacosta D."/>
            <person name="Garbus I."/>
            <person name="Selva J.P."/>
            <person name="Gallo C.A."/>
            <person name="Diaz A."/>
            <person name="Albertini E."/>
            <person name="Caccamo M."/>
            <person name="Echenique V."/>
        </authorList>
    </citation>
    <scope>NUCLEOTIDE SEQUENCE [LARGE SCALE GENOMIC DNA]</scope>
    <source>
        <strain evidence="2">cv. Victoria</strain>
        <tissue evidence="1">Leaf</tissue>
    </source>
</reference>
<keyword evidence="2" id="KW-1185">Reference proteome</keyword>
<evidence type="ECO:0000313" key="1">
    <source>
        <dbReference type="EMBL" id="TVU28536.1"/>
    </source>
</evidence>
<dbReference type="AlphaFoldDB" id="A0A5J9UY16"/>
<sequence length="181" mass="19960">MMADGEDQPIKCEIGQLSDSAQRKFMEKVATWVSAGPLGLLEKVVHVLVPPLTEDDGYLLVRLLVGVVGAALGVDDDGAVHGDAVEIAVRVPPERALLLGEDDTIGEVGAGLDGTLRDVLRPIEPRVPRLVHAMPAFRTDTRLSMELRQARSTKLARMLIVKRQDELIQYQWMVMFLSPWL</sequence>
<protein>
    <submittedName>
        <fullName evidence="1">Uncharacterized protein</fullName>
    </submittedName>
</protein>
<proteinExistence type="predicted"/>
<name>A0A5J9UY16_9POAL</name>
<dbReference type="EMBL" id="RWGY01000011">
    <property type="protein sequence ID" value="TVU28536.1"/>
    <property type="molecule type" value="Genomic_DNA"/>
</dbReference>
<dbReference type="Proteomes" id="UP000324897">
    <property type="component" value="Chromosome 1"/>
</dbReference>
<gene>
    <name evidence="1" type="ORF">EJB05_20057</name>
</gene>
<accession>A0A5J9UY16</accession>
<dbReference type="Gramene" id="TVU28536">
    <property type="protein sequence ID" value="TVU28536"/>
    <property type="gene ID" value="EJB05_20057"/>
</dbReference>
<evidence type="ECO:0000313" key="2">
    <source>
        <dbReference type="Proteomes" id="UP000324897"/>
    </source>
</evidence>
<organism evidence="1 2">
    <name type="scientific">Eragrostis curvula</name>
    <name type="common">weeping love grass</name>
    <dbReference type="NCBI Taxonomy" id="38414"/>
    <lineage>
        <taxon>Eukaryota</taxon>
        <taxon>Viridiplantae</taxon>
        <taxon>Streptophyta</taxon>
        <taxon>Embryophyta</taxon>
        <taxon>Tracheophyta</taxon>
        <taxon>Spermatophyta</taxon>
        <taxon>Magnoliopsida</taxon>
        <taxon>Liliopsida</taxon>
        <taxon>Poales</taxon>
        <taxon>Poaceae</taxon>
        <taxon>PACMAD clade</taxon>
        <taxon>Chloridoideae</taxon>
        <taxon>Eragrostideae</taxon>
        <taxon>Eragrostidinae</taxon>
        <taxon>Eragrostis</taxon>
    </lineage>
</organism>
<comment type="caution">
    <text evidence="1">The sequence shown here is derived from an EMBL/GenBank/DDBJ whole genome shotgun (WGS) entry which is preliminary data.</text>
</comment>